<dbReference type="Proteomes" id="UP000694867">
    <property type="component" value="Unplaced"/>
</dbReference>
<feature type="region of interest" description="Disordered" evidence="9">
    <location>
        <begin position="1"/>
        <end position="20"/>
    </location>
</feature>
<feature type="domain" description="CUE" evidence="11">
    <location>
        <begin position="308"/>
        <end position="350"/>
    </location>
</feature>
<evidence type="ECO:0000259" key="11">
    <source>
        <dbReference type="PROSITE" id="PS51140"/>
    </source>
</evidence>
<sequence length="428" mass="48439">MSSDDASSSRGTQAPGPSANPLPSIDTLFHLERIPNQLTLLCLYMPLGVVLGFLRVFICFHTFLVTLLLPKTSVIRCYIVRAMCTILGLVVIEEEKNRDPEVKVFVANHVSIVDHWMLDLLQPCVLPSVWDIPCVLNWGHIYKSFSSPQEPNVVSLKSFIQSQQNVTLLGFPEAAISNGTALMRFTQTWPFELDVPVQAVAIKASRSSPFRDLSIATLDSSWFADLVWLLFCPWTTFHICRLPAVSRGREETVEEFSQRVAEMLAAQLGVRATPYTKAEKQELVKRLHRERLQVHRRSQEANARSNLYLVHMANQVKEVLPDVPLHVIMQDLQETNSVDSTISRIIDGVVSYIPEKRPTVEARGEPSNQTMPIQELLKTAKDVQVTFNTSASSFGSTAQERFQSYHERKTRLIENARMKYIQKHGIKI</sequence>
<dbReference type="SMART" id="SM00563">
    <property type="entry name" value="PlsC"/>
    <property type="match status" value="1"/>
</dbReference>
<organism evidence="12 13">
    <name type="scientific">Galendromus occidentalis</name>
    <name type="common">western predatory mite</name>
    <dbReference type="NCBI Taxonomy" id="34638"/>
    <lineage>
        <taxon>Eukaryota</taxon>
        <taxon>Metazoa</taxon>
        <taxon>Ecdysozoa</taxon>
        <taxon>Arthropoda</taxon>
        <taxon>Chelicerata</taxon>
        <taxon>Arachnida</taxon>
        <taxon>Acari</taxon>
        <taxon>Parasitiformes</taxon>
        <taxon>Mesostigmata</taxon>
        <taxon>Gamasina</taxon>
        <taxon>Phytoseioidea</taxon>
        <taxon>Phytoseiidae</taxon>
        <taxon>Typhlodrominae</taxon>
        <taxon>Galendromus</taxon>
    </lineage>
</organism>
<keyword evidence="10" id="KW-1133">Transmembrane helix</keyword>
<dbReference type="GO" id="GO:0036503">
    <property type="term" value="P:ERAD pathway"/>
    <property type="evidence" value="ECO:0007669"/>
    <property type="project" value="InterPro"/>
</dbReference>
<proteinExistence type="inferred from homology"/>
<evidence type="ECO:0000256" key="2">
    <source>
        <dbReference type="ARBA" id="ARBA00004502"/>
    </source>
</evidence>
<dbReference type="CDD" id="cd14420">
    <property type="entry name" value="CUE_AUP1"/>
    <property type="match status" value="1"/>
</dbReference>
<comment type="similarity">
    <text evidence="6">Belongs to the AUP1 family.</text>
</comment>
<keyword evidence="12" id="KW-1185">Reference proteome</keyword>
<dbReference type="InterPro" id="IPR003892">
    <property type="entry name" value="CUE"/>
</dbReference>
<keyword evidence="5 10" id="KW-0472">Membrane</keyword>
<dbReference type="RefSeq" id="XP_028967362.1">
    <property type="nucleotide sequence ID" value="XM_029111529.1"/>
</dbReference>
<evidence type="ECO:0000313" key="12">
    <source>
        <dbReference type="Proteomes" id="UP000694867"/>
    </source>
</evidence>
<dbReference type="GO" id="GO:0016746">
    <property type="term" value="F:acyltransferase activity"/>
    <property type="evidence" value="ECO:0007669"/>
    <property type="project" value="InterPro"/>
</dbReference>
<dbReference type="InterPro" id="IPR048056">
    <property type="entry name" value="AUP1_CUE"/>
</dbReference>
<dbReference type="PROSITE" id="PS51140">
    <property type="entry name" value="CUE"/>
    <property type="match status" value="1"/>
</dbReference>
<dbReference type="InterPro" id="IPR002123">
    <property type="entry name" value="Plipid/glycerol_acylTrfase"/>
</dbReference>
<evidence type="ECO:0000256" key="1">
    <source>
        <dbReference type="ARBA" id="ARBA00004406"/>
    </source>
</evidence>
<feature type="compositionally biased region" description="Polar residues" evidence="9">
    <location>
        <begin position="1"/>
        <end position="12"/>
    </location>
</feature>
<keyword evidence="4" id="KW-0256">Endoplasmic reticulum</keyword>
<dbReference type="PANTHER" id="PTHR15486:SF96">
    <property type="entry name" value="LIPID DROPLET-REGULATING VLDL ASSEMBLY FACTOR AUP1"/>
    <property type="match status" value="1"/>
</dbReference>
<keyword evidence="10" id="KW-0812">Transmembrane</keyword>
<evidence type="ECO:0000256" key="9">
    <source>
        <dbReference type="SAM" id="MobiDB-lite"/>
    </source>
</evidence>
<dbReference type="AlphaFoldDB" id="A0AAJ7SGI7"/>
<gene>
    <name evidence="13" type="primary">LOC100902735</name>
</gene>
<dbReference type="Gene3D" id="1.10.8.10">
    <property type="entry name" value="DNA helicase RuvA subunit, C-terminal domain"/>
    <property type="match status" value="1"/>
</dbReference>
<evidence type="ECO:0000256" key="6">
    <source>
        <dbReference type="ARBA" id="ARBA00035634"/>
    </source>
</evidence>
<dbReference type="SMART" id="SM00546">
    <property type="entry name" value="CUE"/>
    <property type="match status" value="1"/>
</dbReference>
<evidence type="ECO:0000313" key="13">
    <source>
        <dbReference type="RefSeq" id="XP_028967362.1"/>
    </source>
</evidence>
<feature type="transmembrane region" description="Helical" evidence="10">
    <location>
        <begin position="43"/>
        <end position="68"/>
    </location>
</feature>
<dbReference type="GO" id="GO:0005789">
    <property type="term" value="C:endoplasmic reticulum membrane"/>
    <property type="evidence" value="ECO:0007669"/>
    <property type="project" value="UniProtKB-SubCell"/>
</dbReference>
<dbReference type="KEGG" id="goe:100902735"/>
<evidence type="ECO:0000256" key="5">
    <source>
        <dbReference type="ARBA" id="ARBA00023136"/>
    </source>
</evidence>
<evidence type="ECO:0000256" key="4">
    <source>
        <dbReference type="ARBA" id="ARBA00022824"/>
    </source>
</evidence>
<name>A0AAJ7SGI7_9ACAR</name>
<dbReference type="SUPFAM" id="SSF69593">
    <property type="entry name" value="Glycerol-3-phosphate (1)-acyltransferase"/>
    <property type="match status" value="1"/>
</dbReference>
<dbReference type="Pfam" id="PF02845">
    <property type="entry name" value="CUE"/>
    <property type="match status" value="1"/>
</dbReference>
<evidence type="ECO:0000256" key="3">
    <source>
        <dbReference type="ARBA" id="ARBA00022677"/>
    </source>
</evidence>
<dbReference type="PANTHER" id="PTHR15486">
    <property type="entry name" value="ANCIENT UBIQUITOUS PROTEIN"/>
    <property type="match status" value="1"/>
</dbReference>
<protein>
    <recommendedName>
        <fullName evidence="7">Lipid droplet-regulating VLDL assembly factor AUP1</fullName>
    </recommendedName>
    <alternativeName>
        <fullName evidence="8">Ancient ubiquitous protein 1</fullName>
    </alternativeName>
</protein>
<evidence type="ECO:0000256" key="7">
    <source>
        <dbReference type="ARBA" id="ARBA00035685"/>
    </source>
</evidence>
<dbReference type="GeneID" id="100902735"/>
<evidence type="ECO:0000256" key="8">
    <source>
        <dbReference type="ARBA" id="ARBA00035713"/>
    </source>
</evidence>
<comment type="subcellular location">
    <subcellularLocation>
        <location evidence="1">Endoplasmic reticulum membrane</location>
        <topology evidence="1">Peripheral membrane protein</topology>
    </subcellularLocation>
    <subcellularLocation>
        <location evidence="2">Lipid droplet</location>
    </subcellularLocation>
</comment>
<accession>A0AAJ7SGI7</accession>
<evidence type="ECO:0000256" key="10">
    <source>
        <dbReference type="SAM" id="Phobius"/>
    </source>
</evidence>
<dbReference type="GO" id="GO:0005811">
    <property type="term" value="C:lipid droplet"/>
    <property type="evidence" value="ECO:0007669"/>
    <property type="project" value="UniProtKB-SubCell"/>
</dbReference>
<dbReference type="GO" id="GO:0043130">
    <property type="term" value="F:ubiquitin binding"/>
    <property type="evidence" value="ECO:0007669"/>
    <property type="project" value="InterPro"/>
</dbReference>
<keyword evidence="3" id="KW-0551">Lipid droplet</keyword>
<reference evidence="13" key="1">
    <citation type="submission" date="2025-08" db="UniProtKB">
        <authorList>
            <consortium name="RefSeq"/>
        </authorList>
    </citation>
    <scope>IDENTIFICATION</scope>
</reference>